<evidence type="ECO:0000313" key="2">
    <source>
        <dbReference type="EMBL" id="PIR12788.1"/>
    </source>
</evidence>
<gene>
    <name evidence="2" type="ORF">COV49_04290</name>
</gene>
<proteinExistence type="predicted"/>
<feature type="transmembrane region" description="Helical" evidence="1">
    <location>
        <begin position="173"/>
        <end position="201"/>
    </location>
</feature>
<comment type="caution">
    <text evidence="2">The sequence shown here is derived from an EMBL/GenBank/DDBJ whole genome shotgun (WGS) entry which is preliminary data.</text>
</comment>
<feature type="transmembrane region" description="Helical" evidence="1">
    <location>
        <begin position="213"/>
        <end position="234"/>
    </location>
</feature>
<evidence type="ECO:0008006" key="4">
    <source>
        <dbReference type="Google" id="ProtNLM"/>
    </source>
</evidence>
<evidence type="ECO:0000256" key="1">
    <source>
        <dbReference type="SAM" id="Phobius"/>
    </source>
</evidence>
<dbReference type="Proteomes" id="UP000230869">
    <property type="component" value="Unassembled WGS sequence"/>
</dbReference>
<feature type="transmembrane region" description="Helical" evidence="1">
    <location>
        <begin position="240"/>
        <end position="261"/>
    </location>
</feature>
<protein>
    <recommendedName>
        <fullName evidence="4">Glycerophosphoryl diester phosphodiesterase membrane domain-containing protein</fullName>
    </recommendedName>
</protein>
<keyword evidence="1" id="KW-1133">Transmembrane helix</keyword>
<name>A0A2M6K827_9BACT</name>
<reference evidence="2 3" key="1">
    <citation type="submission" date="2017-09" db="EMBL/GenBank/DDBJ databases">
        <title>Depth-based differentiation of microbial function through sediment-hosted aquifers and enrichment of novel symbionts in the deep terrestrial subsurface.</title>
        <authorList>
            <person name="Probst A.J."/>
            <person name="Ladd B."/>
            <person name="Jarett J.K."/>
            <person name="Geller-Mcgrath D.E."/>
            <person name="Sieber C.M."/>
            <person name="Emerson J.B."/>
            <person name="Anantharaman K."/>
            <person name="Thomas B.C."/>
            <person name="Malmstrom R."/>
            <person name="Stieglmeier M."/>
            <person name="Klingl A."/>
            <person name="Woyke T."/>
            <person name="Ryan C.M."/>
            <person name="Banfield J.F."/>
        </authorList>
    </citation>
    <scope>NUCLEOTIDE SEQUENCE [LARGE SCALE GENOMIC DNA]</scope>
    <source>
        <strain evidence="2">CG11_big_fil_rev_8_21_14_0_20_39_10</strain>
    </source>
</reference>
<evidence type="ECO:0000313" key="3">
    <source>
        <dbReference type="Proteomes" id="UP000230869"/>
    </source>
</evidence>
<dbReference type="EMBL" id="PCWW01000071">
    <property type="protein sequence ID" value="PIR12788.1"/>
    <property type="molecule type" value="Genomic_DNA"/>
</dbReference>
<feature type="transmembrane region" description="Helical" evidence="1">
    <location>
        <begin position="268"/>
        <end position="294"/>
    </location>
</feature>
<feature type="transmembrane region" description="Helical" evidence="1">
    <location>
        <begin position="81"/>
        <end position="109"/>
    </location>
</feature>
<feature type="transmembrane region" description="Helical" evidence="1">
    <location>
        <begin position="145"/>
        <end position="167"/>
    </location>
</feature>
<keyword evidence="1" id="KW-0472">Membrane</keyword>
<organism evidence="2 3">
    <name type="scientific">Candidatus Falkowbacteria bacterium CG11_big_fil_rev_8_21_14_0_20_39_10</name>
    <dbReference type="NCBI Taxonomy" id="1974570"/>
    <lineage>
        <taxon>Bacteria</taxon>
        <taxon>Candidatus Falkowiibacteriota</taxon>
    </lineage>
</organism>
<feature type="transmembrane region" description="Helical" evidence="1">
    <location>
        <begin position="20"/>
        <end position="40"/>
    </location>
</feature>
<dbReference type="AlphaFoldDB" id="A0A2M6K827"/>
<accession>A0A2M6K827</accession>
<sequence length="324" mass="36177">MSLYRNILKQSLKITWRNKYLWFFGLFAALLGNGGEYEILSRNSGRGLETGSRSIYDTGIFSAHTLSNIGRLFKDDPGTMLLLLVIGLVILFMVGFLIWLVIVSQAALVDSSARIISKKPSRNMGIKNGFNVGVKHFWPVLGLNIIIKIAIILAFWLMGATLLAANFQVANGLFILLFVILIPVAIAFSFMIKYAICYAVIKENSFLESIAEGWRLFAANWLISIEMAFILFFINFAFGLALILVVLVLTIPFLFLTFVFYKLISLVGFWLMFITAIALLLAIIIIGGAMLATFQTASWTGLFVELVGKGGESKIKRVVEEWKK</sequence>
<keyword evidence="1" id="KW-0812">Transmembrane</keyword>